<reference evidence="4 5" key="1">
    <citation type="submission" date="2017-08" db="EMBL/GenBank/DDBJ databases">
        <title>Complete Genome Sequence of Streptomyces formicae KY5, the formicamycin producer.</title>
        <authorList>
            <person name="Holmes N.A."/>
            <person name="Devine R."/>
            <person name="Qin Z."/>
            <person name="Seipke R.F."/>
            <person name="Wilkinson B."/>
            <person name="Hutchings M.I."/>
        </authorList>
    </citation>
    <scope>NUCLEOTIDE SEQUENCE [LARGE SCALE GENOMIC DNA]</scope>
    <source>
        <strain evidence="4 5">KY5</strain>
    </source>
</reference>
<dbReference type="PROSITE" id="PS00018">
    <property type="entry name" value="EF_HAND_1"/>
    <property type="match status" value="1"/>
</dbReference>
<dbReference type="NCBIfam" id="NF033679">
    <property type="entry name" value="DNRLRE_dom"/>
    <property type="match status" value="1"/>
</dbReference>
<evidence type="ECO:0000313" key="5">
    <source>
        <dbReference type="Proteomes" id="UP000221011"/>
    </source>
</evidence>
<feature type="chain" id="PRO_5038742519" evidence="3">
    <location>
        <begin position="24"/>
        <end position="1026"/>
    </location>
</feature>
<dbReference type="InterPro" id="IPR013517">
    <property type="entry name" value="FG-GAP"/>
</dbReference>
<dbReference type="Proteomes" id="UP000221011">
    <property type="component" value="Chromosome"/>
</dbReference>
<dbReference type="InterPro" id="IPR018247">
    <property type="entry name" value="EF_Hand_1_Ca_BS"/>
</dbReference>
<feature type="region of interest" description="Disordered" evidence="2">
    <location>
        <begin position="136"/>
        <end position="158"/>
    </location>
</feature>
<gene>
    <name evidence="4" type="ORF">KY5_6071c</name>
</gene>
<feature type="signal peptide" evidence="3">
    <location>
        <begin position="1"/>
        <end position="23"/>
    </location>
</feature>
<evidence type="ECO:0000256" key="2">
    <source>
        <dbReference type="SAM" id="MobiDB-lite"/>
    </source>
</evidence>
<feature type="region of interest" description="Disordered" evidence="2">
    <location>
        <begin position="261"/>
        <end position="284"/>
    </location>
</feature>
<dbReference type="EMBL" id="CP022685">
    <property type="protein sequence ID" value="ATL31089.1"/>
    <property type="molecule type" value="Genomic_DNA"/>
</dbReference>
<keyword evidence="5" id="KW-1185">Reference proteome</keyword>
<dbReference type="AlphaFoldDB" id="A0A291QH96"/>
<feature type="region of interest" description="Disordered" evidence="2">
    <location>
        <begin position="37"/>
        <end position="67"/>
    </location>
</feature>
<organism evidence="4 5">
    <name type="scientific">Streptomyces formicae</name>
    <dbReference type="NCBI Taxonomy" id="1616117"/>
    <lineage>
        <taxon>Bacteria</taxon>
        <taxon>Bacillati</taxon>
        <taxon>Actinomycetota</taxon>
        <taxon>Actinomycetes</taxon>
        <taxon>Kitasatosporales</taxon>
        <taxon>Streptomycetaceae</taxon>
        <taxon>Streptomyces</taxon>
    </lineage>
</organism>
<protein>
    <submittedName>
        <fullName evidence="4">Putative large secreted protein</fullName>
    </submittedName>
</protein>
<accession>A0A291QH96</accession>
<dbReference type="Pfam" id="PF13517">
    <property type="entry name" value="FG-GAP_3"/>
    <property type="match status" value="1"/>
</dbReference>
<evidence type="ECO:0000256" key="3">
    <source>
        <dbReference type="SAM" id="SignalP"/>
    </source>
</evidence>
<feature type="region of interest" description="Disordered" evidence="2">
    <location>
        <begin position="717"/>
        <end position="738"/>
    </location>
</feature>
<evidence type="ECO:0000256" key="1">
    <source>
        <dbReference type="ARBA" id="ARBA00022729"/>
    </source>
</evidence>
<feature type="region of interest" description="Disordered" evidence="2">
    <location>
        <begin position="607"/>
        <end position="648"/>
    </location>
</feature>
<feature type="region of interest" description="Disordered" evidence="2">
    <location>
        <begin position="752"/>
        <end position="771"/>
    </location>
</feature>
<dbReference type="InterPro" id="IPR028994">
    <property type="entry name" value="Integrin_alpha_N"/>
</dbReference>
<evidence type="ECO:0000313" key="4">
    <source>
        <dbReference type="EMBL" id="ATL31089.1"/>
    </source>
</evidence>
<sequence>MPCRPHSRWRTGLAALVVGALSAGVGVTAVSPAVADARPAGSEGTSAGPAEETAASRQAARSGDRVEVVSGRTEYATVYANPDGTFTQDTATVPVRTKRDGKLVDVDETLEEQADGTLAPRAASVGVRFSGGGKKTPLATVTRDGRSMSVGWPGELPAPKVEGDTATYPDVLPGVDVKLRASVNGFQQVLVVKDAEAAHDPALKSLRFALASDGVDVRADGEGNLTARNPAGKVVFTAPTPTMWDSAGRPTGDGAKVLARSVGGTSPRADENPFEPREGAGESRMPIRVDGDEMVLTPDRDLLTHPETVYPVYIDPSVSSPRLGWTSVSKKHPGTSYWNHSSHVARVGHESETGGTWRSFVQFNPRSLHGKQITRSTMRIKNTHSWSCTKKPVELWLTAAISSATTWNKQPAWYEKYATVNGAKGWSSSCPAGNLEFDTTKVTAKAAAGKWNKLALGLRADESNVNAWKKFDARTAVLSTTYNSTPNLPTAVDTVPSTIVGGRCGDNGTHVTLGNTDVQLTAKVSDPDGGTVTARFHLWPTGKHDANPGLIVNRDVKVSNKGVARTTVSKSLLKKHIGAAKGSYSWKVQARDGKAASDWRPTLGAPGCRFAFDPDRPSNPPSATSAQFPDGANGKPEKTGDARTQGSFTFSAGGVGDVVKYEYWSDWDPTVRSASPAKAGGSATVKLTPPSAGPHRLIVRSLDKANNRSDTAVYSFYADSPGQPDEPGDLNGDGNPDLLALRANGELALYPGIGDGRPATPSPASKHSFDGSLITHRGDWSGDGYEDVIATTGAKGSRQLHMYPNNGFGYACTGQGESAQDAACEDQRLDLTVADEADDHFRNADQILAVGDVDGPTDLDGDGEIGEADLPSFPDLLVKEGKHLWLYYGHPYGYLDEYAEPVLIGDGDWTDYDLAAPGDVTGNGHVDLLVRKRSSGELFLSQGTGPGGEGFGDASARTRVASGFGPAAVPLLASGGDADNDGRPDLWATAPGTSAGLRFHPRLTPTGLGAPVTVGASGWSGLRSLS</sequence>
<dbReference type="SUPFAM" id="SSF69318">
    <property type="entry name" value="Integrin alpha N-terminal domain"/>
    <property type="match status" value="2"/>
</dbReference>
<feature type="region of interest" description="Disordered" evidence="2">
    <location>
        <begin position="673"/>
        <end position="694"/>
    </location>
</feature>
<proteinExistence type="predicted"/>
<feature type="compositionally biased region" description="Basic and acidic residues" evidence="2">
    <location>
        <begin position="268"/>
        <end position="284"/>
    </location>
</feature>
<dbReference type="KEGG" id="sfk:KY5_6071c"/>
<keyword evidence="1 3" id="KW-0732">Signal</keyword>
<name>A0A291QH96_9ACTN</name>